<accession>A0AAW0GTF6</accession>
<keyword evidence="1" id="KW-1133">Transmembrane helix</keyword>
<feature type="transmembrane region" description="Helical" evidence="1">
    <location>
        <begin position="50"/>
        <end position="74"/>
    </location>
</feature>
<keyword evidence="1" id="KW-0812">Transmembrane</keyword>
<protein>
    <recommendedName>
        <fullName evidence="4">Transmembrane protein</fullName>
    </recommendedName>
</protein>
<evidence type="ECO:0000313" key="2">
    <source>
        <dbReference type="EMBL" id="KAK7692754.1"/>
    </source>
</evidence>
<sequence length="268" mass="31113">MNTIVLQYTPHEYPPTDVPWELRSYYTKEVWEKRLPAITRKASRYYKRHFSTLWLCLLIACSIAVPIGMFYVALDHLPKSQEEKDFEEKEKDHFFFYWHGGFDRYWKARLIAFASWVIVMVLFYTPMLMWKSHGKKQVNKQLDKWEKEDRASRSGSNDVPVFKILRIGIFGSTIRLQVRLPSSYIPVSSFHPAANLPAYLINGAPDSGMTAFYYGHQVPLSAPVYPQGPITQYPTAPITGLSGIPLYNEKDEKVSKQKSTENFEEVKV</sequence>
<keyword evidence="1" id="KW-0472">Membrane</keyword>
<dbReference type="Proteomes" id="UP001385951">
    <property type="component" value="Unassembled WGS sequence"/>
</dbReference>
<proteinExistence type="predicted"/>
<keyword evidence="3" id="KW-1185">Reference proteome</keyword>
<name>A0AAW0GTF6_9APHY</name>
<evidence type="ECO:0000313" key="3">
    <source>
        <dbReference type="Proteomes" id="UP001385951"/>
    </source>
</evidence>
<reference evidence="2 3" key="1">
    <citation type="submission" date="2022-09" db="EMBL/GenBank/DDBJ databases">
        <authorList>
            <person name="Palmer J.M."/>
        </authorList>
    </citation>
    <scope>NUCLEOTIDE SEQUENCE [LARGE SCALE GENOMIC DNA]</scope>
    <source>
        <strain evidence="2 3">DSM 7382</strain>
    </source>
</reference>
<organism evidence="2 3">
    <name type="scientific">Cerrena zonata</name>
    <dbReference type="NCBI Taxonomy" id="2478898"/>
    <lineage>
        <taxon>Eukaryota</taxon>
        <taxon>Fungi</taxon>
        <taxon>Dikarya</taxon>
        <taxon>Basidiomycota</taxon>
        <taxon>Agaricomycotina</taxon>
        <taxon>Agaricomycetes</taxon>
        <taxon>Polyporales</taxon>
        <taxon>Cerrenaceae</taxon>
        <taxon>Cerrena</taxon>
    </lineage>
</organism>
<feature type="transmembrane region" description="Helical" evidence="1">
    <location>
        <begin position="110"/>
        <end position="130"/>
    </location>
</feature>
<dbReference type="AlphaFoldDB" id="A0AAW0GTF6"/>
<evidence type="ECO:0008006" key="4">
    <source>
        <dbReference type="Google" id="ProtNLM"/>
    </source>
</evidence>
<gene>
    <name evidence="2" type="ORF">QCA50_004387</name>
</gene>
<evidence type="ECO:0000256" key="1">
    <source>
        <dbReference type="SAM" id="Phobius"/>
    </source>
</evidence>
<dbReference type="EMBL" id="JASBNA010000004">
    <property type="protein sequence ID" value="KAK7692754.1"/>
    <property type="molecule type" value="Genomic_DNA"/>
</dbReference>
<comment type="caution">
    <text evidence="2">The sequence shown here is derived from an EMBL/GenBank/DDBJ whole genome shotgun (WGS) entry which is preliminary data.</text>
</comment>